<dbReference type="PROSITE" id="PS50048">
    <property type="entry name" value="ZN2_CY6_FUNGAL_2"/>
    <property type="match status" value="1"/>
</dbReference>
<dbReference type="SUPFAM" id="SSF57701">
    <property type="entry name" value="Zn2/Cys6 DNA-binding domain"/>
    <property type="match status" value="1"/>
</dbReference>
<dbReference type="PANTHER" id="PTHR47657">
    <property type="entry name" value="STEROL REGULATORY ELEMENT-BINDING PROTEIN ECM22"/>
    <property type="match status" value="1"/>
</dbReference>
<dbReference type="OrthoDB" id="416217at2759"/>
<dbReference type="InterPro" id="IPR036864">
    <property type="entry name" value="Zn2-C6_fun-type_DNA-bd_sf"/>
</dbReference>
<name>A0A084B3H7_STACB</name>
<evidence type="ECO:0000256" key="2">
    <source>
        <dbReference type="SAM" id="MobiDB-lite"/>
    </source>
</evidence>
<feature type="region of interest" description="Disordered" evidence="2">
    <location>
        <begin position="1"/>
        <end position="32"/>
    </location>
</feature>
<dbReference type="GO" id="GO:0000981">
    <property type="term" value="F:DNA-binding transcription factor activity, RNA polymerase II-specific"/>
    <property type="evidence" value="ECO:0007669"/>
    <property type="project" value="InterPro"/>
</dbReference>
<dbReference type="InterPro" id="IPR001138">
    <property type="entry name" value="Zn2Cys6_DnaBD"/>
</dbReference>
<evidence type="ECO:0000313" key="4">
    <source>
        <dbReference type="EMBL" id="KEY72106.1"/>
    </source>
</evidence>
<dbReference type="Proteomes" id="UP000028045">
    <property type="component" value="Unassembled WGS sequence"/>
</dbReference>
<accession>A0A084B3H7</accession>
<dbReference type="EMBL" id="KL648097">
    <property type="protein sequence ID" value="KEY72106.1"/>
    <property type="molecule type" value="Genomic_DNA"/>
</dbReference>
<dbReference type="AlphaFoldDB" id="A0A084B3H7"/>
<dbReference type="GO" id="GO:0008270">
    <property type="term" value="F:zinc ion binding"/>
    <property type="evidence" value="ECO:0007669"/>
    <property type="project" value="InterPro"/>
</dbReference>
<dbReference type="HOGENOM" id="CLU_024934_0_2_1"/>
<dbReference type="CDD" id="cd00067">
    <property type="entry name" value="GAL4"/>
    <property type="match status" value="1"/>
</dbReference>
<gene>
    <name evidence="4" type="ORF">S7711_00120</name>
</gene>
<keyword evidence="5" id="KW-1185">Reference proteome</keyword>
<feature type="domain" description="Zn(2)-C6 fungal-type" evidence="3">
    <location>
        <begin position="39"/>
        <end position="69"/>
    </location>
</feature>
<keyword evidence="1" id="KW-0539">Nucleus</keyword>
<dbReference type="PROSITE" id="PS00463">
    <property type="entry name" value="ZN2_CY6_FUNGAL_1"/>
    <property type="match status" value="1"/>
</dbReference>
<evidence type="ECO:0000259" key="3">
    <source>
        <dbReference type="PROSITE" id="PS50048"/>
    </source>
</evidence>
<dbReference type="PANTHER" id="PTHR47657:SF7">
    <property type="entry name" value="STEROL REGULATORY ELEMENT-BINDING PROTEIN ECM22"/>
    <property type="match status" value="1"/>
</dbReference>
<reference evidence="4 5" key="1">
    <citation type="journal article" date="2014" name="BMC Genomics">
        <title>Comparative genome sequencing reveals chemotype-specific gene clusters in the toxigenic black mold Stachybotrys.</title>
        <authorList>
            <person name="Semeiks J."/>
            <person name="Borek D."/>
            <person name="Otwinowski Z."/>
            <person name="Grishin N.V."/>
        </authorList>
    </citation>
    <scope>NUCLEOTIDE SEQUENCE [LARGE SCALE GENOMIC DNA]</scope>
    <source>
        <strain evidence="5">CBS 109288 / IBT 7711</strain>
    </source>
</reference>
<proteinExistence type="predicted"/>
<protein>
    <recommendedName>
        <fullName evidence="3">Zn(2)-C6 fungal-type domain-containing protein</fullName>
    </recommendedName>
</protein>
<sequence>MTCPSDTTRAENMQRRQLPCPPAATTKPRNKWHTKSRTGCQACKARKVKCDEYRPSCRNCTKRGVKCDFLLLDQGPSTPPVPSPASLELELLHNWTVATSATFAVDPQVRDVWRVLVPQVGFSTRYILDGLLALSALHMARHDQARRDMLLDQATQYQVASLNEALPLMSTVTSQNCSNLFLFGALTLYTYLASPKSEDDMLVVGNGGIPQWLFLIRGIAALIVGREEVIWSSASSLIFRSTTEGNDFWETHEPPDHEPLDELQAVICRRTAADQPRQDILVAALQDLKRSYTFLTVKTFGDDHVVRGFYNWLSKVSDEFLKLLRDGDNEALCVFAFFTVLLRSIEKFWWIEGWAIHLIRRIYYLLDEEYRLLILWPIQELGWVPERRL</sequence>
<dbReference type="Pfam" id="PF00172">
    <property type="entry name" value="Zn_clus"/>
    <property type="match status" value="1"/>
</dbReference>
<dbReference type="InterPro" id="IPR052400">
    <property type="entry name" value="Zn2-C6_fungal_TF"/>
</dbReference>
<dbReference type="SMART" id="SM00066">
    <property type="entry name" value="GAL4"/>
    <property type="match status" value="1"/>
</dbReference>
<dbReference type="Gene3D" id="4.10.240.10">
    <property type="entry name" value="Zn(2)-C6 fungal-type DNA-binding domain"/>
    <property type="match status" value="1"/>
</dbReference>
<evidence type="ECO:0000313" key="5">
    <source>
        <dbReference type="Proteomes" id="UP000028045"/>
    </source>
</evidence>
<evidence type="ECO:0000256" key="1">
    <source>
        <dbReference type="ARBA" id="ARBA00023242"/>
    </source>
</evidence>
<organism evidence="4 5">
    <name type="scientific">Stachybotrys chartarum (strain CBS 109288 / IBT 7711)</name>
    <name type="common">Toxic black mold</name>
    <name type="synonym">Stilbospora chartarum</name>
    <dbReference type="NCBI Taxonomy" id="1280523"/>
    <lineage>
        <taxon>Eukaryota</taxon>
        <taxon>Fungi</taxon>
        <taxon>Dikarya</taxon>
        <taxon>Ascomycota</taxon>
        <taxon>Pezizomycotina</taxon>
        <taxon>Sordariomycetes</taxon>
        <taxon>Hypocreomycetidae</taxon>
        <taxon>Hypocreales</taxon>
        <taxon>Stachybotryaceae</taxon>
        <taxon>Stachybotrys</taxon>
    </lineage>
</organism>